<dbReference type="EMBL" id="BK015717">
    <property type="protein sequence ID" value="DAE21790.1"/>
    <property type="molecule type" value="Genomic_DNA"/>
</dbReference>
<sequence length="39" mass="4564">MGYIYARLIFKGLRTFESVPEKYKDATKAAYEDIYGIEL</sequence>
<proteinExistence type="predicted"/>
<organism evidence="1">
    <name type="scientific">Siphoviridae sp. ct2773</name>
    <dbReference type="NCBI Taxonomy" id="2826275"/>
    <lineage>
        <taxon>Viruses</taxon>
        <taxon>Duplodnaviria</taxon>
        <taxon>Heunggongvirae</taxon>
        <taxon>Uroviricota</taxon>
        <taxon>Caudoviricetes</taxon>
    </lineage>
</organism>
<dbReference type="InterPro" id="IPR047907">
    <property type="entry name" value="CD1375-like"/>
</dbReference>
<name>A0A8S5QRH3_9CAUD</name>
<protein>
    <submittedName>
        <fullName evidence="1">Uncharacterized protein</fullName>
    </submittedName>
</protein>
<accession>A0A8S5QRH3</accession>
<dbReference type="NCBIfam" id="NF040910">
    <property type="entry name" value="CD1375_fam"/>
    <property type="match status" value="1"/>
</dbReference>
<reference evidence="1" key="1">
    <citation type="journal article" date="2021" name="Proc. Natl. Acad. Sci. U.S.A.">
        <title>A Catalog of Tens of Thousands of Viruses from Human Metagenomes Reveals Hidden Associations with Chronic Diseases.</title>
        <authorList>
            <person name="Tisza M.J."/>
            <person name="Buck C.B."/>
        </authorList>
    </citation>
    <scope>NUCLEOTIDE SEQUENCE</scope>
    <source>
        <strain evidence="1">Ct2773</strain>
    </source>
</reference>
<evidence type="ECO:0000313" key="1">
    <source>
        <dbReference type="EMBL" id="DAE21790.1"/>
    </source>
</evidence>